<evidence type="ECO:0000313" key="6">
    <source>
        <dbReference type="EMBL" id="KQM09429.1"/>
    </source>
</evidence>
<dbReference type="PANTHER" id="PTHR30329">
    <property type="entry name" value="STATOR ELEMENT OF FLAGELLAR MOTOR COMPLEX"/>
    <property type="match status" value="1"/>
</dbReference>
<evidence type="ECO:0000256" key="2">
    <source>
        <dbReference type="ARBA" id="ARBA00023136"/>
    </source>
</evidence>
<evidence type="ECO:0000313" key="7">
    <source>
        <dbReference type="Proteomes" id="UP000054172"/>
    </source>
</evidence>
<dbReference type="InterPro" id="IPR050330">
    <property type="entry name" value="Bact_OuterMem_StrucFunc"/>
</dbReference>
<dbReference type="InterPro" id="IPR006665">
    <property type="entry name" value="OmpA-like"/>
</dbReference>
<name>A0A0Q4B683_9BACT</name>
<evidence type="ECO:0000256" key="3">
    <source>
        <dbReference type="ARBA" id="ARBA00023237"/>
    </source>
</evidence>
<dbReference type="PATRIC" id="fig|1702214.3.peg.2138"/>
<dbReference type="EMBL" id="LIIK01000005">
    <property type="protein sequence ID" value="KQM09429.1"/>
    <property type="molecule type" value="Genomic_DNA"/>
</dbReference>
<dbReference type="AlphaFoldDB" id="A0A0Q4B683"/>
<dbReference type="SUPFAM" id="SSF49464">
    <property type="entry name" value="Carboxypeptidase regulatory domain-like"/>
    <property type="match status" value="1"/>
</dbReference>
<dbReference type="SUPFAM" id="SSF48452">
    <property type="entry name" value="TPR-like"/>
    <property type="match status" value="1"/>
</dbReference>
<dbReference type="SUPFAM" id="SSF82171">
    <property type="entry name" value="DPP6 N-terminal domain-like"/>
    <property type="match status" value="1"/>
</dbReference>
<dbReference type="Pfam" id="PF07676">
    <property type="entry name" value="PD40"/>
    <property type="match status" value="2"/>
</dbReference>
<dbReference type="SUPFAM" id="SSF103088">
    <property type="entry name" value="OmpA-like"/>
    <property type="match status" value="1"/>
</dbReference>
<dbReference type="PRINTS" id="PR01021">
    <property type="entry name" value="OMPADOMAIN"/>
</dbReference>
<protein>
    <recommendedName>
        <fullName evidence="5">OmpA-like domain-containing protein</fullName>
    </recommendedName>
</protein>
<evidence type="ECO:0000256" key="1">
    <source>
        <dbReference type="ARBA" id="ARBA00004442"/>
    </source>
</evidence>
<dbReference type="CDD" id="cd07185">
    <property type="entry name" value="OmpA_C-like"/>
    <property type="match status" value="1"/>
</dbReference>
<sequence>MNRIYDGLSQLAVRSVLVCGLLFGLLSGAEGQSRKVMKADEFYEAGGWAEALRLYKEGGNLQTIPKEQMGLYLFRVAECYRHLGEYRQAEIWYSKALMRDCPEPKAHLYYAEALLANERYDLAKEEYEAYLKVKPHDPLATNGLRSVELAVAWVDSPSGYTVKPMQVLNSRYNDYSPMYASADYRSLVFTSSREGTLGKEIHAATGEHFADLFASTSNSEGRWSKPKSINSDVNTIFEDGTPNFSTDYGTMYFTRCRTAKRHGKLGCQVMEASQTGDGWSSSKDLGLGADSLVFAHPAISPDGLVLYFASDMPGGFGGLDLWKVTRGGPNDNWGEPINLGSTINTPGNEAFPYVHPDGTLYFASDGHPGMGGYDIFKLAKDAKGATVVENMRYPVNSPSDDFGITFQKEHEEGFFSSNRKGGRGGDDIYWFYLAPLEFNLIGQVNDQETQTPVANAKIRLAGSDGSLQTGTTNDKGVFRFMLKPNTDYVAVTNEKGYLNGKLKVSTRGKTESEDMRVSVAMNAIAIEKPITIPNIFYNFNSWELRPESKEALDALVELLNENAGLVIELGAHTDAVGTLEYNYELSQRRAQAVVNYLIEHGIPAARLRAKGYAQTEPCVVDAALNAQYPFLPLRRVLDEAFIASLPDEAQREAANQANRRTEFRVLSMDYAPGKTPGAPKSSK</sequence>
<keyword evidence="3" id="KW-0998">Cell outer membrane</keyword>
<dbReference type="GO" id="GO:0009279">
    <property type="term" value="C:cell outer membrane"/>
    <property type="evidence" value="ECO:0007669"/>
    <property type="project" value="UniProtKB-SubCell"/>
</dbReference>
<proteinExistence type="predicted"/>
<evidence type="ECO:0000259" key="5">
    <source>
        <dbReference type="PROSITE" id="PS51123"/>
    </source>
</evidence>
<accession>A0A0Q4B683</accession>
<keyword evidence="2 4" id="KW-0472">Membrane</keyword>
<dbReference type="Gene3D" id="2.60.40.1120">
    <property type="entry name" value="Carboxypeptidase-like, regulatory domain"/>
    <property type="match status" value="1"/>
</dbReference>
<dbReference type="STRING" id="1702214.AL399_01785"/>
<comment type="subcellular location">
    <subcellularLocation>
        <location evidence="1">Cell outer membrane</location>
    </subcellularLocation>
</comment>
<dbReference type="InterPro" id="IPR011659">
    <property type="entry name" value="WD40"/>
</dbReference>
<feature type="domain" description="OmpA-like" evidence="5">
    <location>
        <begin position="524"/>
        <end position="669"/>
    </location>
</feature>
<comment type="caution">
    <text evidence="6">The sequence shown here is derived from an EMBL/GenBank/DDBJ whole genome shotgun (WGS) entry which is preliminary data.</text>
</comment>
<keyword evidence="7" id="KW-1185">Reference proteome</keyword>
<dbReference type="InterPro" id="IPR006664">
    <property type="entry name" value="OMP_bac"/>
</dbReference>
<dbReference type="Pfam" id="PF00691">
    <property type="entry name" value="OmpA"/>
    <property type="match status" value="1"/>
</dbReference>
<gene>
    <name evidence="6" type="ORF">AL399_01785</name>
</gene>
<dbReference type="Gene3D" id="1.25.40.10">
    <property type="entry name" value="Tetratricopeptide repeat domain"/>
    <property type="match status" value="1"/>
</dbReference>
<evidence type="ECO:0000256" key="4">
    <source>
        <dbReference type="PROSITE-ProRule" id="PRU00473"/>
    </source>
</evidence>
<dbReference type="InterPro" id="IPR008969">
    <property type="entry name" value="CarboxyPept-like_regulatory"/>
</dbReference>
<dbReference type="PROSITE" id="PS51123">
    <property type="entry name" value="OMPA_2"/>
    <property type="match status" value="1"/>
</dbReference>
<dbReference type="InterPro" id="IPR036737">
    <property type="entry name" value="OmpA-like_sf"/>
</dbReference>
<dbReference type="Proteomes" id="UP000054172">
    <property type="component" value="Unassembled WGS sequence"/>
</dbReference>
<dbReference type="PANTHER" id="PTHR30329:SF21">
    <property type="entry name" value="LIPOPROTEIN YIAD-RELATED"/>
    <property type="match status" value="1"/>
</dbReference>
<dbReference type="Gene3D" id="3.30.1330.60">
    <property type="entry name" value="OmpA-like domain"/>
    <property type="match status" value="1"/>
</dbReference>
<organism evidence="6 7">
    <name type="scientific">Candidatus [Bacteroides] periocalifornicus</name>
    <dbReference type="NCBI Taxonomy" id="1702214"/>
    <lineage>
        <taxon>Bacteria</taxon>
        <taxon>Pseudomonadati</taxon>
        <taxon>Bacteroidota</taxon>
    </lineage>
</organism>
<dbReference type="InterPro" id="IPR011990">
    <property type="entry name" value="TPR-like_helical_dom_sf"/>
</dbReference>
<reference evidence="6" key="1">
    <citation type="submission" date="2015-08" db="EMBL/GenBank/DDBJ databases">
        <title>Candidatus Bacteriodes Periocalifornicus.</title>
        <authorList>
            <person name="McLean J.S."/>
            <person name="Kelley S."/>
        </authorList>
    </citation>
    <scope>NUCLEOTIDE SEQUENCE [LARGE SCALE GENOMIC DNA]</scope>
    <source>
        <strain evidence="6">12B</strain>
    </source>
</reference>